<name>A0ABT0EXI3_9PSED</name>
<accession>A0ABT0EXI3</accession>
<dbReference type="InterPro" id="IPR029058">
    <property type="entry name" value="AB_hydrolase_fold"/>
</dbReference>
<gene>
    <name evidence="1" type="ORF">L9059_09795</name>
</gene>
<dbReference type="SUPFAM" id="SSF53474">
    <property type="entry name" value="alpha/beta-Hydrolases"/>
    <property type="match status" value="1"/>
</dbReference>
<comment type="caution">
    <text evidence="1">The sequence shown here is derived from an EMBL/GenBank/DDBJ whole genome shotgun (WGS) entry which is preliminary data.</text>
</comment>
<evidence type="ECO:0008006" key="3">
    <source>
        <dbReference type="Google" id="ProtNLM"/>
    </source>
</evidence>
<evidence type="ECO:0000313" key="2">
    <source>
        <dbReference type="Proteomes" id="UP001299876"/>
    </source>
</evidence>
<protein>
    <recommendedName>
        <fullName evidence="3">Haloalkane dehalogenase</fullName>
    </recommendedName>
</protein>
<reference evidence="1 2" key="1">
    <citation type="submission" date="2022-02" db="EMBL/GenBank/DDBJ databases">
        <title>Comparative genomics of the first Antarctic Pseudomonas spp. capable of biotransforming 2,4,6-Trinitrotoluene.</title>
        <authorList>
            <person name="Cabrera M.A."/>
            <person name="Marquez S.L."/>
            <person name="Perez-Donoso J.M."/>
        </authorList>
    </citation>
    <scope>NUCLEOTIDE SEQUENCE [LARGE SCALE GENOMIC DNA]</scope>
    <source>
        <strain evidence="1 2">TNT19</strain>
    </source>
</reference>
<proteinExistence type="predicted"/>
<dbReference type="RefSeq" id="WP_247290405.1">
    <property type="nucleotide sequence ID" value="NZ_JAKNRW010000005.1"/>
</dbReference>
<dbReference type="EMBL" id="JAKNRW010000005">
    <property type="protein sequence ID" value="MCK1790472.1"/>
    <property type="molecule type" value="Genomic_DNA"/>
</dbReference>
<keyword evidence="2" id="KW-1185">Reference proteome</keyword>
<dbReference type="Proteomes" id="UP001299876">
    <property type="component" value="Unassembled WGS sequence"/>
</dbReference>
<organism evidence="1 2">
    <name type="scientific">Pseudomonas violetae</name>
    <dbReference type="NCBI Taxonomy" id="2915813"/>
    <lineage>
        <taxon>Bacteria</taxon>
        <taxon>Pseudomonadati</taxon>
        <taxon>Pseudomonadota</taxon>
        <taxon>Gammaproteobacteria</taxon>
        <taxon>Pseudomonadales</taxon>
        <taxon>Pseudomonadaceae</taxon>
        <taxon>Pseudomonas</taxon>
    </lineage>
</organism>
<evidence type="ECO:0000313" key="1">
    <source>
        <dbReference type="EMBL" id="MCK1790472.1"/>
    </source>
</evidence>
<sequence>MALEDNFFIETLLPSAILRPLSKAEHSEYRRPFLRAGEDRRTTLAGPRQLPIAGEPADTVALIASYADYLSNSKDVPKLFINAEPGAFLVGFARDFVRTWPNLKEVTVKGAHFIQEDSPHEIGEAISEWLPD</sequence>
<dbReference type="Gene3D" id="3.40.50.1820">
    <property type="entry name" value="alpha/beta hydrolase"/>
    <property type="match status" value="1"/>
</dbReference>